<evidence type="ECO:0000313" key="1">
    <source>
        <dbReference type="EMBL" id="OGZ72127.1"/>
    </source>
</evidence>
<reference evidence="1 2" key="1">
    <citation type="journal article" date="2016" name="Nat. Commun.">
        <title>Thousands of microbial genomes shed light on interconnected biogeochemical processes in an aquifer system.</title>
        <authorList>
            <person name="Anantharaman K."/>
            <person name="Brown C.T."/>
            <person name="Hug L.A."/>
            <person name="Sharon I."/>
            <person name="Castelle C.J."/>
            <person name="Probst A.J."/>
            <person name="Thomas B.C."/>
            <person name="Singh A."/>
            <person name="Wilkins M.J."/>
            <person name="Karaoz U."/>
            <person name="Brodie E.L."/>
            <person name="Williams K.H."/>
            <person name="Hubbard S.S."/>
            <person name="Banfield J.F."/>
        </authorList>
    </citation>
    <scope>NUCLEOTIDE SEQUENCE [LARGE SCALE GENOMIC DNA]</scope>
</reference>
<dbReference type="Pfam" id="PF01371">
    <property type="entry name" value="Trp_repressor"/>
    <property type="match status" value="1"/>
</dbReference>
<dbReference type="InterPro" id="IPR038116">
    <property type="entry name" value="TrpR-like_sf"/>
</dbReference>
<name>A0A1G2IC02_9BACT</name>
<evidence type="ECO:0008006" key="3">
    <source>
        <dbReference type="Google" id="ProtNLM"/>
    </source>
</evidence>
<dbReference type="EMBL" id="MHOZ01000044">
    <property type="protein sequence ID" value="OGZ72127.1"/>
    <property type="molecule type" value="Genomic_DNA"/>
</dbReference>
<dbReference type="PANTHER" id="PTHR40080:SF1">
    <property type="entry name" value="TRPR-LIKE PROTEIN YERC_YECD"/>
    <property type="match status" value="1"/>
</dbReference>
<dbReference type="InterPro" id="IPR013368">
    <property type="entry name" value="YecD_YerC"/>
</dbReference>
<protein>
    <recommendedName>
        <fullName evidence="3">TrpR like protein, YerC/YecD</fullName>
    </recommendedName>
</protein>
<dbReference type="InterPro" id="IPR000831">
    <property type="entry name" value="Trp_repress"/>
</dbReference>
<evidence type="ECO:0000313" key="2">
    <source>
        <dbReference type="Proteomes" id="UP000178826"/>
    </source>
</evidence>
<dbReference type="GO" id="GO:0043565">
    <property type="term" value="F:sequence-specific DNA binding"/>
    <property type="evidence" value="ECO:0007669"/>
    <property type="project" value="InterPro"/>
</dbReference>
<sequence>MPVFHLNDLPKNKRIQLIGEFYDVINSLENRDEVRSFFKSLLTPDEFATLMRRVEIAVLLTAKYKYCEISEILGVGNDKISNVQRALQQDDNGYKIIVKRLIENRKNRLRKNRKVAKEAAKMSPLAGVKKRYKAHFLLDNLIDAAIEKIEEDDKALEKEAILYTPSSKSLRK</sequence>
<dbReference type="PANTHER" id="PTHR40080">
    <property type="entry name" value="LMO1763 PROTEIN"/>
    <property type="match status" value="1"/>
</dbReference>
<dbReference type="GO" id="GO:0003700">
    <property type="term" value="F:DNA-binding transcription factor activity"/>
    <property type="evidence" value="ECO:0007669"/>
    <property type="project" value="InterPro"/>
</dbReference>
<dbReference type="Proteomes" id="UP000178826">
    <property type="component" value="Unassembled WGS sequence"/>
</dbReference>
<organism evidence="1 2">
    <name type="scientific">Candidatus Staskawiczbacteria bacterium RIFCSPLOWO2_01_FULL_37_25b</name>
    <dbReference type="NCBI Taxonomy" id="1802213"/>
    <lineage>
        <taxon>Bacteria</taxon>
        <taxon>Candidatus Staskawicziibacteriota</taxon>
    </lineage>
</organism>
<dbReference type="AlphaFoldDB" id="A0A1G2IC02"/>
<proteinExistence type="predicted"/>
<dbReference type="InterPro" id="IPR010921">
    <property type="entry name" value="Trp_repressor/repl_initiator"/>
</dbReference>
<dbReference type="NCBIfam" id="TIGR02531">
    <property type="entry name" value="yecD_yerC"/>
    <property type="match status" value="1"/>
</dbReference>
<gene>
    <name evidence="1" type="ORF">A2998_00185</name>
</gene>
<dbReference type="SUPFAM" id="SSF48295">
    <property type="entry name" value="TrpR-like"/>
    <property type="match status" value="1"/>
</dbReference>
<dbReference type="Gene3D" id="1.10.1270.10">
    <property type="entry name" value="TrpR-like"/>
    <property type="match status" value="1"/>
</dbReference>
<accession>A0A1G2IC02</accession>
<comment type="caution">
    <text evidence="1">The sequence shown here is derived from an EMBL/GenBank/DDBJ whole genome shotgun (WGS) entry which is preliminary data.</text>
</comment>